<dbReference type="AlphaFoldDB" id="A0A4Z2EGX0"/>
<reference evidence="1 2" key="1">
    <citation type="submission" date="2019-03" db="EMBL/GenBank/DDBJ databases">
        <title>First draft genome of Liparis tanakae, snailfish: a comprehensive survey of snailfish specific genes.</title>
        <authorList>
            <person name="Kim W."/>
            <person name="Song I."/>
            <person name="Jeong J.-H."/>
            <person name="Kim D."/>
            <person name="Kim S."/>
            <person name="Ryu S."/>
            <person name="Song J.Y."/>
            <person name="Lee S.K."/>
        </authorList>
    </citation>
    <scope>NUCLEOTIDE SEQUENCE [LARGE SCALE GENOMIC DNA]</scope>
    <source>
        <tissue evidence="1">Muscle</tissue>
    </source>
</reference>
<evidence type="ECO:0000313" key="1">
    <source>
        <dbReference type="EMBL" id="TNN27552.1"/>
    </source>
</evidence>
<dbReference type="Proteomes" id="UP000314294">
    <property type="component" value="Unassembled WGS sequence"/>
</dbReference>
<name>A0A4Z2EGX0_9TELE</name>
<keyword evidence="2" id="KW-1185">Reference proteome</keyword>
<evidence type="ECO:0000313" key="2">
    <source>
        <dbReference type="Proteomes" id="UP000314294"/>
    </source>
</evidence>
<sequence length="60" mass="6418">MAANSQDTEPHALGGIRIWVEVAAGKRLTESVFLCAGVSLVPPVPRGEEEACSCQQHSRQ</sequence>
<dbReference type="EMBL" id="SRLO01008094">
    <property type="protein sequence ID" value="TNN27552.1"/>
    <property type="molecule type" value="Genomic_DNA"/>
</dbReference>
<organism evidence="1 2">
    <name type="scientific">Liparis tanakae</name>
    <name type="common">Tanaka's snailfish</name>
    <dbReference type="NCBI Taxonomy" id="230148"/>
    <lineage>
        <taxon>Eukaryota</taxon>
        <taxon>Metazoa</taxon>
        <taxon>Chordata</taxon>
        <taxon>Craniata</taxon>
        <taxon>Vertebrata</taxon>
        <taxon>Euteleostomi</taxon>
        <taxon>Actinopterygii</taxon>
        <taxon>Neopterygii</taxon>
        <taxon>Teleostei</taxon>
        <taxon>Neoteleostei</taxon>
        <taxon>Acanthomorphata</taxon>
        <taxon>Eupercaria</taxon>
        <taxon>Perciformes</taxon>
        <taxon>Cottioidei</taxon>
        <taxon>Cottales</taxon>
        <taxon>Liparidae</taxon>
        <taxon>Liparis</taxon>
    </lineage>
</organism>
<comment type="caution">
    <text evidence="1">The sequence shown here is derived from an EMBL/GenBank/DDBJ whole genome shotgun (WGS) entry which is preliminary data.</text>
</comment>
<accession>A0A4Z2EGX0</accession>
<protein>
    <submittedName>
        <fullName evidence="1">Uncharacterized protein</fullName>
    </submittedName>
</protein>
<proteinExistence type="predicted"/>
<gene>
    <name evidence="1" type="ORF">EYF80_062302</name>
</gene>